<evidence type="ECO:0000313" key="10">
    <source>
        <dbReference type="Proteomes" id="UP000230228"/>
    </source>
</evidence>
<dbReference type="SFLD" id="SFLDS00029">
    <property type="entry name" value="Radical_SAM"/>
    <property type="match status" value="1"/>
</dbReference>
<evidence type="ECO:0000256" key="7">
    <source>
        <dbReference type="ARBA" id="ARBA00023014"/>
    </source>
</evidence>
<feature type="domain" description="Radical SAM core" evidence="8">
    <location>
        <begin position="27"/>
        <end position="223"/>
    </location>
</feature>
<keyword evidence="5" id="KW-0560">Oxidoreductase</keyword>
<dbReference type="CDD" id="cd01335">
    <property type="entry name" value="Radical_SAM"/>
    <property type="match status" value="1"/>
</dbReference>
<dbReference type="InterPro" id="IPR000385">
    <property type="entry name" value="MoaA_NifB_PqqE_Fe-S-bd_CS"/>
</dbReference>
<dbReference type="InterPro" id="IPR013785">
    <property type="entry name" value="Aldolase_TIM"/>
</dbReference>
<evidence type="ECO:0000256" key="4">
    <source>
        <dbReference type="ARBA" id="ARBA00022723"/>
    </source>
</evidence>
<organism evidence="9 10">
    <name type="scientific">Candidatus Tagabacteria bacterium CG_4_9_14_0_2_um_filter_41_11</name>
    <dbReference type="NCBI Taxonomy" id="1975019"/>
    <lineage>
        <taxon>Bacteria</taxon>
        <taxon>Candidatus Tagaibacteriota</taxon>
    </lineage>
</organism>
<dbReference type="SFLD" id="SFLDG01067">
    <property type="entry name" value="SPASM/twitch_domain_containing"/>
    <property type="match status" value="1"/>
</dbReference>
<dbReference type="Pfam" id="PF04055">
    <property type="entry name" value="Radical_SAM"/>
    <property type="match status" value="1"/>
</dbReference>
<dbReference type="AlphaFoldDB" id="A0A2M8EQZ5"/>
<dbReference type="EMBL" id="PFSH01000026">
    <property type="protein sequence ID" value="PJC25152.1"/>
    <property type="molecule type" value="Genomic_DNA"/>
</dbReference>
<dbReference type="PANTHER" id="PTHR11228">
    <property type="entry name" value="RADICAL SAM DOMAIN PROTEIN"/>
    <property type="match status" value="1"/>
</dbReference>
<dbReference type="Gene3D" id="3.20.20.70">
    <property type="entry name" value="Aldolase class I"/>
    <property type="match status" value="1"/>
</dbReference>
<keyword evidence="4" id="KW-0479">Metal-binding</keyword>
<evidence type="ECO:0000256" key="3">
    <source>
        <dbReference type="ARBA" id="ARBA00022691"/>
    </source>
</evidence>
<feature type="non-terminal residue" evidence="9">
    <location>
        <position position="223"/>
    </location>
</feature>
<dbReference type="InterPro" id="IPR007197">
    <property type="entry name" value="rSAM"/>
</dbReference>
<sequence>MADFKLNSQPSQKIKSLNTLNRLLKIPRTGKNLTIILTHKCNLRCAYCLRDAGSNHRAEIPFARLKKIIAIAHRFGIRNAGITGGEAFLYSHWKELIEFLGNLKWHILWETNGQLINETTLQFFKENLGNNITFLVSLDSSKEKIHDKLRGKGSFKKAVSGIKLIKSYNFYLETNVVLTPFNVMSEKDLLAHIKFNKKLGVNRVCLNKAVNLGRGSKQALFKV</sequence>
<dbReference type="InterPro" id="IPR058240">
    <property type="entry name" value="rSAM_sf"/>
</dbReference>
<keyword evidence="6" id="KW-0408">Iron</keyword>
<evidence type="ECO:0000256" key="2">
    <source>
        <dbReference type="ARBA" id="ARBA00022485"/>
    </source>
</evidence>
<dbReference type="PROSITE" id="PS51918">
    <property type="entry name" value="RADICAL_SAM"/>
    <property type="match status" value="1"/>
</dbReference>
<dbReference type="GO" id="GO:0016491">
    <property type="term" value="F:oxidoreductase activity"/>
    <property type="evidence" value="ECO:0007669"/>
    <property type="project" value="UniProtKB-KW"/>
</dbReference>
<evidence type="ECO:0000256" key="6">
    <source>
        <dbReference type="ARBA" id="ARBA00023004"/>
    </source>
</evidence>
<protein>
    <recommendedName>
        <fullName evidence="8">Radical SAM core domain-containing protein</fullName>
    </recommendedName>
</protein>
<dbReference type="GO" id="GO:0051539">
    <property type="term" value="F:4 iron, 4 sulfur cluster binding"/>
    <property type="evidence" value="ECO:0007669"/>
    <property type="project" value="UniProtKB-KW"/>
</dbReference>
<comment type="caution">
    <text evidence="9">The sequence shown here is derived from an EMBL/GenBank/DDBJ whole genome shotgun (WGS) entry which is preliminary data.</text>
</comment>
<evidence type="ECO:0000259" key="8">
    <source>
        <dbReference type="PROSITE" id="PS51918"/>
    </source>
</evidence>
<gene>
    <name evidence="9" type="ORF">CO056_01865</name>
</gene>
<reference evidence="10" key="1">
    <citation type="submission" date="2017-09" db="EMBL/GenBank/DDBJ databases">
        <title>Depth-based differentiation of microbial function through sediment-hosted aquifers and enrichment of novel symbionts in the deep terrestrial subsurface.</title>
        <authorList>
            <person name="Probst A.J."/>
            <person name="Ladd B."/>
            <person name="Jarett J.K."/>
            <person name="Geller-Mcgrath D.E."/>
            <person name="Sieber C.M.K."/>
            <person name="Emerson J.B."/>
            <person name="Anantharaman K."/>
            <person name="Thomas B.C."/>
            <person name="Malmstrom R."/>
            <person name="Stieglmeier M."/>
            <person name="Klingl A."/>
            <person name="Woyke T."/>
            <person name="Ryan C.M."/>
            <person name="Banfield J.F."/>
        </authorList>
    </citation>
    <scope>NUCLEOTIDE SEQUENCE [LARGE SCALE GENOMIC DNA]</scope>
</reference>
<dbReference type="InterPro" id="IPR050377">
    <property type="entry name" value="Radical_SAM_PqqE_MftC-like"/>
</dbReference>
<dbReference type="PROSITE" id="PS01305">
    <property type="entry name" value="MOAA_NIFB_PQQE"/>
    <property type="match status" value="1"/>
</dbReference>
<name>A0A2M8EQZ5_9BACT</name>
<keyword evidence="3" id="KW-0949">S-adenosyl-L-methionine</keyword>
<dbReference type="Proteomes" id="UP000230228">
    <property type="component" value="Unassembled WGS sequence"/>
</dbReference>
<evidence type="ECO:0000256" key="5">
    <source>
        <dbReference type="ARBA" id="ARBA00023002"/>
    </source>
</evidence>
<accession>A0A2M8EQZ5</accession>
<comment type="cofactor">
    <cofactor evidence="1">
        <name>[4Fe-4S] cluster</name>
        <dbReference type="ChEBI" id="CHEBI:49883"/>
    </cofactor>
</comment>
<dbReference type="GO" id="GO:0046872">
    <property type="term" value="F:metal ion binding"/>
    <property type="evidence" value="ECO:0007669"/>
    <property type="project" value="UniProtKB-KW"/>
</dbReference>
<proteinExistence type="predicted"/>
<dbReference type="SUPFAM" id="SSF102114">
    <property type="entry name" value="Radical SAM enzymes"/>
    <property type="match status" value="1"/>
</dbReference>
<evidence type="ECO:0000313" key="9">
    <source>
        <dbReference type="EMBL" id="PJC25152.1"/>
    </source>
</evidence>
<evidence type="ECO:0000256" key="1">
    <source>
        <dbReference type="ARBA" id="ARBA00001966"/>
    </source>
</evidence>
<keyword evidence="7" id="KW-0411">Iron-sulfur</keyword>
<dbReference type="PANTHER" id="PTHR11228:SF7">
    <property type="entry name" value="PQQA PEPTIDE CYCLASE"/>
    <property type="match status" value="1"/>
</dbReference>
<keyword evidence="2" id="KW-0004">4Fe-4S</keyword>